<dbReference type="GeneID" id="54574546"/>
<proteinExistence type="predicted"/>
<feature type="region of interest" description="Disordered" evidence="1">
    <location>
        <begin position="136"/>
        <end position="169"/>
    </location>
</feature>
<gene>
    <name evidence="2" type="ORF">BU26DRAFT_257373</name>
</gene>
<evidence type="ECO:0000256" key="1">
    <source>
        <dbReference type="SAM" id="MobiDB-lite"/>
    </source>
</evidence>
<accession>A0A6A6IPX6</accession>
<evidence type="ECO:0000313" key="2">
    <source>
        <dbReference type="EMBL" id="KAF2252456.1"/>
    </source>
</evidence>
<dbReference type="Proteomes" id="UP000800094">
    <property type="component" value="Unassembled WGS sequence"/>
</dbReference>
<sequence>MCVSHRLGQTRKIKSRDTRVTNIARAPLPISRVDRCLQNPKGCKTSVQSSFSQQPYSSHSLPRPDSHQSATGLERIPTHANSKKFNSSNSDSLRWSTPTQSLSPRLRLKICLAGSHARSQSFSRAHDPLAYPTPTIPEAENTRAPNGKQAWSAVSTSEREEGKSAGHIKGLGRGFQVDRFWVVGGPKTKSAEREGVCGNWRCGGVVDGGILRY</sequence>
<dbReference type="RefSeq" id="XP_033687460.1">
    <property type="nucleotide sequence ID" value="XM_033821216.1"/>
</dbReference>
<evidence type="ECO:0000313" key="3">
    <source>
        <dbReference type="Proteomes" id="UP000800094"/>
    </source>
</evidence>
<feature type="compositionally biased region" description="Low complexity" evidence="1">
    <location>
        <begin position="83"/>
        <end position="92"/>
    </location>
</feature>
<organism evidence="2 3">
    <name type="scientific">Trematosphaeria pertusa</name>
    <dbReference type="NCBI Taxonomy" id="390896"/>
    <lineage>
        <taxon>Eukaryota</taxon>
        <taxon>Fungi</taxon>
        <taxon>Dikarya</taxon>
        <taxon>Ascomycota</taxon>
        <taxon>Pezizomycotina</taxon>
        <taxon>Dothideomycetes</taxon>
        <taxon>Pleosporomycetidae</taxon>
        <taxon>Pleosporales</taxon>
        <taxon>Massarineae</taxon>
        <taxon>Trematosphaeriaceae</taxon>
        <taxon>Trematosphaeria</taxon>
    </lineage>
</organism>
<reference evidence="2" key="1">
    <citation type="journal article" date="2020" name="Stud. Mycol.">
        <title>101 Dothideomycetes genomes: a test case for predicting lifestyles and emergence of pathogens.</title>
        <authorList>
            <person name="Haridas S."/>
            <person name="Albert R."/>
            <person name="Binder M."/>
            <person name="Bloem J."/>
            <person name="Labutti K."/>
            <person name="Salamov A."/>
            <person name="Andreopoulos B."/>
            <person name="Baker S."/>
            <person name="Barry K."/>
            <person name="Bills G."/>
            <person name="Bluhm B."/>
            <person name="Cannon C."/>
            <person name="Castanera R."/>
            <person name="Culley D."/>
            <person name="Daum C."/>
            <person name="Ezra D."/>
            <person name="Gonzalez J."/>
            <person name="Henrissat B."/>
            <person name="Kuo A."/>
            <person name="Liang C."/>
            <person name="Lipzen A."/>
            <person name="Lutzoni F."/>
            <person name="Magnuson J."/>
            <person name="Mondo S."/>
            <person name="Nolan M."/>
            <person name="Ohm R."/>
            <person name="Pangilinan J."/>
            <person name="Park H.-J."/>
            <person name="Ramirez L."/>
            <person name="Alfaro M."/>
            <person name="Sun H."/>
            <person name="Tritt A."/>
            <person name="Yoshinaga Y."/>
            <person name="Zwiers L.-H."/>
            <person name="Turgeon B."/>
            <person name="Goodwin S."/>
            <person name="Spatafora J."/>
            <person name="Crous P."/>
            <person name="Grigoriev I."/>
        </authorList>
    </citation>
    <scope>NUCLEOTIDE SEQUENCE</scope>
    <source>
        <strain evidence="2">CBS 122368</strain>
    </source>
</reference>
<dbReference type="AlphaFoldDB" id="A0A6A6IPX6"/>
<dbReference type="EMBL" id="ML987192">
    <property type="protein sequence ID" value="KAF2252456.1"/>
    <property type="molecule type" value="Genomic_DNA"/>
</dbReference>
<protein>
    <submittedName>
        <fullName evidence="2">Uncharacterized protein</fullName>
    </submittedName>
</protein>
<name>A0A6A6IPX6_9PLEO</name>
<feature type="compositionally biased region" description="Low complexity" evidence="1">
    <location>
        <begin position="46"/>
        <end position="60"/>
    </location>
</feature>
<feature type="region of interest" description="Disordered" evidence="1">
    <location>
        <begin position="43"/>
        <end position="99"/>
    </location>
</feature>
<keyword evidence="3" id="KW-1185">Reference proteome</keyword>